<evidence type="ECO:0000313" key="1">
    <source>
        <dbReference type="EMBL" id="PQB08559.1"/>
    </source>
</evidence>
<dbReference type="AlphaFoldDB" id="A0A2S7L0V6"/>
<keyword evidence="2" id="KW-1185">Reference proteome</keyword>
<reference evidence="1 2" key="1">
    <citation type="submission" date="2016-11" db="EMBL/GenBank/DDBJ databases">
        <title>Trade-off between light-utilization and light-protection in marine flavobacteria.</title>
        <authorList>
            <person name="Kumagai Y."/>
        </authorList>
    </citation>
    <scope>NUCLEOTIDE SEQUENCE [LARGE SCALE GENOMIC DNA]</scope>
    <source>
        <strain evidence="1 2">ATCC 700397</strain>
    </source>
</reference>
<protein>
    <submittedName>
        <fullName evidence="1">Uncharacterized protein</fullName>
    </submittedName>
</protein>
<proteinExistence type="predicted"/>
<dbReference type="Proteomes" id="UP000239522">
    <property type="component" value="Unassembled WGS sequence"/>
</dbReference>
<comment type="caution">
    <text evidence="1">The sequence shown here is derived from an EMBL/GenBank/DDBJ whole genome shotgun (WGS) entry which is preliminary data.</text>
</comment>
<dbReference type="EMBL" id="MQUA01000013">
    <property type="protein sequence ID" value="PQB08559.1"/>
    <property type="molecule type" value="Genomic_DNA"/>
</dbReference>
<organism evidence="1 2">
    <name type="scientific">Polaribacter filamentus</name>
    <dbReference type="NCBI Taxonomy" id="53483"/>
    <lineage>
        <taxon>Bacteria</taxon>
        <taxon>Pseudomonadati</taxon>
        <taxon>Bacteroidota</taxon>
        <taxon>Flavobacteriia</taxon>
        <taxon>Flavobacteriales</taxon>
        <taxon>Flavobacteriaceae</taxon>
    </lineage>
</organism>
<gene>
    <name evidence="1" type="ORF">BST83_16580</name>
</gene>
<evidence type="ECO:0000313" key="2">
    <source>
        <dbReference type="Proteomes" id="UP000239522"/>
    </source>
</evidence>
<sequence>MLFLLFIRPSISSIGLLETKTKLFIIALDSVSKSKKSTKNLKKTKSHFLKRSFQVVSTLYSIYWFSLPKFKINGKI</sequence>
<accession>A0A2S7L0V6</accession>
<name>A0A2S7L0V6_9FLAO</name>